<dbReference type="SUPFAM" id="SSF56112">
    <property type="entry name" value="Protein kinase-like (PK-like)"/>
    <property type="match status" value="1"/>
</dbReference>
<accession>A0A8S0W003</accession>
<dbReference type="Gene3D" id="1.10.510.10">
    <property type="entry name" value="Transferase(Phosphotransferase) domain 1"/>
    <property type="match status" value="1"/>
</dbReference>
<organism evidence="1 2">
    <name type="scientific">Cyclocybe aegerita</name>
    <name type="common">Black poplar mushroom</name>
    <name type="synonym">Agrocybe aegerita</name>
    <dbReference type="NCBI Taxonomy" id="1973307"/>
    <lineage>
        <taxon>Eukaryota</taxon>
        <taxon>Fungi</taxon>
        <taxon>Dikarya</taxon>
        <taxon>Basidiomycota</taxon>
        <taxon>Agaricomycotina</taxon>
        <taxon>Agaricomycetes</taxon>
        <taxon>Agaricomycetidae</taxon>
        <taxon>Agaricales</taxon>
        <taxon>Agaricineae</taxon>
        <taxon>Bolbitiaceae</taxon>
        <taxon>Cyclocybe</taxon>
    </lineage>
</organism>
<dbReference type="Proteomes" id="UP000467700">
    <property type="component" value="Unassembled WGS sequence"/>
</dbReference>
<dbReference type="AlphaFoldDB" id="A0A8S0W003"/>
<protein>
    <submittedName>
        <fullName evidence="1">Uncharacterized protein</fullName>
    </submittedName>
</protein>
<gene>
    <name evidence="1" type="ORF">AAE3_LOCUS6741</name>
</gene>
<sequence>MPTHLTVPIYVANSDGSRRPKHITRYTIQDEGTNLCALRDFAAASLDDCGIELPENLLSRLLVLDDPLFSPPAIPMLKDLPHELPDDQRLGWDEWTFSSIRIHEKEGSVVILYESGKRRAEQMADLSEFQQAKKAKLISKSPSEMSKPLNYEAIQKSPSERILDDRPTADEGLPPVPLLYSGFGHFLDIYNGCNDFSELSILDLPRLQVAVEGFAEAMSAFFTDEDARPDAGLPFLNEIFSSRKSQLPSFAHLHAQSFRSLRTDEHNIAAYNAAGTVVVFKNMLTGNRSIPEVEVACYVAQLNARSKEVSTLFDRWRMPYLGITVVEIGHQVTFYAVISVGHQYRLVSLTPTLSCLVASANSDDRKRLRRAFAAALVLDMLIFADICRLLKQLPPTIHPDRWRLPAVTQLRKYPLSESSAENPSDVHLDFQIEHDQRSNPSRLIYIAVSEGQEIVIKFTRSYCPRLHTFCAELGHAPNLLAYERLPGGWFGVAMAYIPFARHLSDCKADAAERLRWGNQLSEVMNRFHEAGLVHGDLRDSNIVVDGEGRVLLLDFDWGGLDGEATYPTWSLNPQLLEGRTRHDFIIRKEDDKRILEYTLSLTSDDR</sequence>
<keyword evidence="2" id="KW-1185">Reference proteome</keyword>
<name>A0A8S0W003_CYCAE</name>
<evidence type="ECO:0000313" key="1">
    <source>
        <dbReference type="EMBL" id="CAA7264505.1"/>
    </source>
</evidence>
<dbReference type="InterPro" id="IPR011009">
    <property type="entry name" value="Kinase-like_dom_sf"/>
</dbReference>
<evidence type="ECO:0000313" key="2">
    <source>
        <dbReference type="Proteomes" id="UP000467700"/>
    </source>
</evidence>
<dbReference type="OrthoDB" id="3261131at2759"/>
<proteinExistence type="predicted"/>
<comment type="caution">
    <text evidence="1">The sequence shown here is derived from an EMBL/GenBank/DDBJ whole genome shotgun (WGS) entry which is preliminary data.</text>
</comment>
<dbReference type="EMBL" id="CACVBS010000045">
    <property type="protein sequence ID" value="CAA7264505.1"/>
    <property type="molecule type" value="Genomic_DNA"/>
</dbReference>
<reference evidence="1 2" key="1">
    <citation type="submission" date="2020-01" db="EMBL/GenBank/DDBJ databases">
        <authorList>
            <person name="Gupta K D."/>
        </authorList>
    </citation>
    <scope>NUCLEOTIDE SEQUENCE [LARGE SCALE GENOMIC DNA]</scope>
</reference>